<name>A0A6A7B6E7_9PLEO</name>
<dbReference type="Proteomes" id="UP000799423">
    <property type="component" value="Unassembled WGS sequence"/>
</dbReference>
<dbReference type="PANTHER" id="PTHR43731">
    <property type="entry name" value="RHOMBOID PROTEASE"/>
    <property type="match status" value="1"/>
</dbReference>
<dbReference type="GO" id="GO:0016020">
    <property type="term" value="C:membrane"/>
    <property type="evidence" value="ECO:0007669"/>
    <property type="project" value="UniProtKB-SubCell"/>
</dbReference>
<evidence type="ECO:0000313" key="9">
    <source>
        <dbReference type="EMBL" id="KAF2851126.1"/>
    </source>
</evidence>
<dbReference type="SUPFAM" id="SSF144091">
    <property type="entry name" value="Rhomboid-like"/>
    <property type="match status" value="1"/>
</dbReference>
<dbReference type="InterPro" id="IPR022764">
    <property type="entry name" value="Peptidase_S54_rhomboid_dom"/>
</dbReference>
<keyword evidence="10" id="KW-1185">Reference proteome</keyword>
<feature type="transmembrane region" description="Helical" evidence="7">
    <location>
        <begin position="145"/>
        <end position="162"/>
    </location>
</feature>
<keyword evidence="4" id="KW-0378">Hydrolase</keyword>
<evidence type="ECO:0000256" key="4">
    <source>
        <dbReference type="ARBA" id="ARBA00022801"/>
    </source>
</evidence>
<dbReference type="Gene3D" id="1.20.1540.10">
    <property type="entry name" value="Rhomboid-like"/>
    <property type="match status" value="1"/>
</dbReference>
<evidence type="ECO:0000259" key="8">
    <source>
        <dbReference type="Pfam" id="PF01694"/>
    </source>
</evidence>
<keyword evidence="5 7" id="KW-1133">Transmembrane helix</keyword>
<organism evidence="9 10">
    <name type="scientific">Plenodomus tracheiphilus IPT5</name>
    <dbReference type="NCBI Taxonomy" id="1408161"/>
    <lineage>
        <taxon>Eukaryota</taxon>
        <taxon>Fungi</taxon>
        <taxon>Dikarya</taxon>
        <taxon>Ascomycota</taxon>
        <taxon>Pezizomycotina</taxon>
        <taxon>Dothideomycetes</taxon>
        <taxon>Pleosporomycetidae</taxon>
        <taxon>Pleosporales</taxon>
        <taxon>Pleosporineae</taxon>
        <taxon>Leptosphaeriaceae</taxon>
        <taxon>Plenodomus</taxon>
    </lineage>
</organism>
<dbReference type="EMBL" id="MU006303">
    <property type="protein sequence ID" value="KAF2851126.1"/>
    <property type="molecule type" value="Genomic_DNA"/>
</dbReference>
<dbReference type="InterPro" id="IPR035952">
    <property type="entry name" value="Rhomboid-like_sf"/>
</dbReference>
<evidence type="ECO:0000256" key="5">
    <source>
        <dbReference type="ARBA" id="ARBA00022989"/>
    </source>
</evidence>
<feature type="transmembrane region" description="Helical" evidence="7">
    <location>
        <begin position="56"/>
        <end position="74"/>
    </location>
</feature>
<feature type="domain" description="Peptidase S54 rhomboid" evidence="8">
    <location>
        <begin position="104"/>
        <end position="256"/>
    </location>
</feature>
<evidence type="ECO:0000256" key="6">
    <source>
        <dbReference type="ARBA" id="ARBA00023136"/>
    </source>
</evidence>
<reference evidence="9" key="1">
    <citation type="submission" date="2020-01" db="EMBL/GenBank/DDBJ databases">
        <authorList>
            <consortium name="DOE Joint Genome Institute"/>
            <person name="Haridas S."/>
            <person name="Albert R."/>
            <person name="Binder M."/>
            <person name="Bloem J."/>
            <person name="Labutti K."/>
            <person name="Salamov A."/>
            <person name="Andreopoulos B."/>
            <person name="Baker S.E."/>
            <person name="Barry K."/>
            <person name="Bills G."/>
            <person name="Bluhm B.H."/>
            <person name="Cannon C."/>
            <person name="Castanera R."/>
            <person name="Culley D.E."/>
            <person name="Daum C."/>
            <person name="Ezra D."/>
            <person name="Gonzalez J.B."/>
            <person name="Henrissat B."/>
            <person name="Kuo A."/>
            <person name="Liang C."/>
            <person name="Lipzen A."/>
            <person name="Lutzoni F."/>
            <person name="Magnuson J."/>
            <person name="Mondo S."/>
            <person name="Nolan M."/>
            <person name="Ohm R."/>
            <person name="Pangilinan J."/>
            <person name="Park H.-J."/>
            <person name="Ramirez L."/>
            <person name="Alfaro M."/>
            <person name="Sun H."/>
            <person name="Tritt A."/>
            <person name="Yoshinaga Y."/>
            <person name="Zwiers L.-H."/>
            <person name="Turgeon B.G."/>
            <person name="Goodwin S.B."/>
            <person name="Spatafora J.W."/>
            <person name="Crous P.W."/>
            <person name="Grigoriev I.V."/>
        </authorList>
    </citation>
    <scope>NUCLEOTIDE SEQUENCE</scope>
    <source>
        <strain evidence="9">IPT5</strain>
    </source>
</reference>
<feature type="transmembrane region" description="Helical" evidence="7">
    <location>
        <begin position="206"/>
        <end position="224"/>
    </location>
</feature>
<evidence type="ECO:0000256" key="3">
    <source>
        <dbReference type="ARBA" id="ARBA00022692"/>
    </source>
</evidence>
<evidence type="ECO:0000256" key="1">
    <source>
        <dbReference type="ARBA" id="ARBA00004141"/>
    </source>
</evidence>
<sequence length="261" mass="28738">MSALLRLTRPLRSLPTKSNSLPQTFFSRIPTPSRTRLQSRSYSYASHVSNTRTNMAILYTFIGANLSVYGYAMYLKSAAMQGHVAPFSKFIQNMTLNLEDFRAGRWWTTVTATFTHLSIGHIFGNMCTVFFLGRFLATARIITPARYFIIAMGSGLCGSIGYLVNRYVQTQKTGERDNTRGLGFSGAVTGISSVAACLAPTAKVRLYGIVPVPLWGLVAGYAAYDGFYLNDSNSRIGHAGHLGGLGFGLVYYFFKLRGLRV</sequence>
<dbReference type="GO" id="GO:0004252">
    <property type="term" value="F:serine-type endopeptidase activity"/>
    <property type="evidence" value="ECO:0007669"/>
    <property type="project" value="InterPro"/>
</dbReference>
<feature type="transmembrane region" description="Helical" evidence="7">
    <location>
        <begin position="236"/>
        <end position="254"/>
    </location>
</feature>
<evidence type="ECO:0000256" key="2">
    <source>
        <dbReference type="ARBA" id="ARBA00009045"/>
    </source>
</evidence>
<dbReference type="OrthoDB" id="418595at2759"/>
<dbReference type="InterPro" id="IPR050925">
    <property type="entry name" value="Rhomboid_protease_S54"/>
</dbReference>
<feature type="transmembrane region" description="Helical" evidence="7">
    <location>
        <begin position="106"/>
        <end position="133"/>
    </location>
</feature>
<dbReference type="AlphaFoldDB" id="A0A6A7B6E7"/>
<keyword evidence="3 7" id="KW-0812">Transmembrane</keyword>
<comment type="similarity">
    <text evidence="2">Belongs to the peptidase S54 family.</text>
</comment>
<keyword evidence="6 7" id="KW-0472">Membrane</keyword>
<evidence type="ECO:0000313" key="10">
    <source>
        <dbReference type="Proteomes" id="UP000799423"/>
    </source>
</evidence>
<dbReference type="PANTHER" id="PTHR43731:SF14">
    <property type="entry name" value="PRESENILIN-ASSOCIATED RHOMBOID-LIKE PROTEIN, MITOCHONDRIAL"/>
    <property type="match status" value="1"/>
</dbReference>
<proteinExistence type="inferred from homology"/>
<protein>
    <recommendedName>
        <fullName evidence="8">Peptidase S54 rhomboid domain-containing protein</fullName>
    </recommendedName>
</protein>
<dbReference type="Pfam" id="PF01694">
    <property type="entry name" value="Rhomboid"/>
    <property type="match status" value="1"/>
</dbReference>
<evidence type="ECO:0000256" key="7">
    <source>
        <dbReference type="SAM" id="Phobius"/>
    </source>
</evidence>
<gene>
    <name evidence="9" type="ORF">T440DRAFT_467871</name>
</gene>
<comment type="subcellular location">
    <subcellularLocation>
        <location evidence="1">Membrane</location>
        <topology evidence="1">Multi-pass membrane protein</topology>
    </subcellularLocation>
</comment>
<feature type="transmembrane region" description="Helical" evidence="7">
    <location>
        <begin position="182"/>
        <end position="199"/>
    </location>
</feature>
<accession>A0A6A7B6E7</accession>